<feature type="region of interest" description="Disordered" evidence="1">
    <location>
        <begin position="74"/>
        <end position="139"/>
    </location>
</feature>
<proteinExistence type="predicted"/>
<evidence type="ECO:0000313" key="3">
    <source>
        <dbReference type="Proteomes" id="UP000762676"/>
    </source>
</evidence>
<name>A0AAV4GR31_9GAST</name>
<dbReference type="AlphaFoldDB" id="A0AAV4GR31"/>
<comment type="caution">
    <text evidence="2">The sequence shown here is derived from an EMBL/GenBank/DDBJ whole genome shotgun (WGS) entry which is preliminary data.</text>
</comment>
<gene>
    <name evidence="2" type="ORF">ElyMa_002494500</name>
</gene>
<keyword evidence="3" id="KW-1185">Reference proteome</keyword>
<dbReference type="Proteomes" id="UP000762676">
    <property type="component" value="Unassembled WGS sequence"/>
</dbReference>
<accession>A0AAV4GR31</accession>
<feature type="compositionally biased region" description="Acidic residues" evidence="1">
    <location>
        <begin position="77"/>
        <end position="135"/>
    </location>
</feature>
<evidence type="ECO:0000313" key="2">
    <source>
        <dbReference type="EMBL" id="GFR87511.1"/>
    </source>
</evidence>
<reference evidence="2 3" key="1">
    <citation type="journal article" date="2021" name="Elife">
        <title>Chloroplast acquisition without the gene transfer in kleptoplastic sea slugs, Plakobranchus ocellatus.</title>
        <authorList>
            <person name="Maeda T."/>
            <person name="Takahashi S."/>
            <person name="Yoshida T."/>
            <person name="Shimamura S."/>
            <person name="Takaki Y."/>
            <person name="Nagai Y."/>
            <person name="Toyoda A."/>
            <person name="Suzuki Y."/>
            <person name="Arimoto A."/>
            <person name="Ishii H."/>
            <person name="Satoh N."/>
            <person name="Nishiyama T."/>
            <person name="Hasebe M."/>
            <person name="Maruyama T."/>
            <person name="Minagawa J."/>
            <person name="Obokata J."/>
            <person name="Shigenobu S."/>
        </authorList>
    </citation>
    <scope>NUCLEOTIDE SEQUENCE [LARGE SCALE GENOMIC DNA]</scope>
</reference>
<protein>
    <submittedName>
        <fullName evidence="2">Uncharacterized protein</fullName>
    </submittedName>
</protein>
<evidence type="ECO:0000256" key="1">
    <source>
        <dbReference type="SAM" id="MobiDB-lite"/>
    </source>
</evidence>
<sequence>MFRSLIEPYLFPCNSNHTYSDSRNFCVVVHDEGLTIDKRDIQPSSRNLCGRLHRYTYGISPALCNIETGTMTHNIDDDSGDDDDDNDDDDDDDYDDGDDDDDDGDSDDDDDDYDDGDGEDDVGNDDDDDDDDNYDNDSGYNYRYGRYSNLIKRNMAPAFYLGCIMIQVLKKIKISLYCSTF</sequence>
<organism evidence="2 3">
    <name type="scientific">Elysia marginata</name>
    <dbReference type="NCBI Taxonomy" id="1093978"/>
    <lineage>
        <taxon>Eukaryota</taxon>
        <taxon>Metazoa</taxon>
        <taxon>Spiralia</taxon>
        <taxon>Lophotrochozoa</taxon>
        <taxon>Mollusca</taxon>
        <taxon>Gastropoda</taxon>
        <taxon>Heterobranchia</taxon>
        <taxon>Euthyneura</taxon>
        <taxon>Panpulmonata</taxon>
        <taxon>Sacoglossa</taxon>
        <taxon>Placobranchoidea</taxon>
        <taxon>Plakobranchidae</taxon>
        <taxon>Elysia</taxon>
    </lineage>
</organism>
<dbReference type="EMBL" id="BMAT01005102">
    <property type="protein sequence ID" value="GFR87511.1"/>
    <property type="molecule type" value="Genomic_DNA"/>
</dbReference>